<dbReference type="OrthoDB" id="529273at2759"/>
<protein>
    <submittedName>
        <fullName evidence="9">Uncharacterized protein LOC116204854</fullName>
    </submittedName>
</protein>
<evidence type="ECO:0000259" key="5">
    <source>
        <dbReference type="Pfam" id="PF04577"/>
    </source>
</evidence>
<proteinExistence type="predicted"/>
<evidence type="ECO:0000256" key="1">
    <source>
        <dbReference type="ARBA" id="ARBA00004323"/>
    </source>
</evidence>
<reference evidence="9" key="4">
    <citation type="submission" date="2025-04" db="UniProtKB">
        <authorList>
            <consortium name="RefSeq"/>
        </authorList>
    </citation>
    <scope>IDENTIFICATION</scope>
    <source>
        <tissue evidence="9">Leaf</tissue>
    </source>
</reference>
<dbReference type="InterPro" id="IPR049625">
    <property type="entry name" value="Glyco_transf_61_cat"/>
</dbReference>
<evidence type="ECO:0000313" key="8">
    <source>
        <dbReference type="Proteomes" id="UP000515151"/>
    </source>
</evidence>
<evidence type="ECO:0000313" key="6">
    <source>
        <dbReference type="EMBL" id="OWM67738.1"/>
    </source>
</evidence>
<dbReference type="RefSeq" id="XP_031393048.1">
    <property type="nucleotide sequence ID" value="XM_031537188.1"/>
</dbReference>
<evidence type="ECO:0000256" key="4">
    <source>
        <dbReference type="ARBA" id="ARBA00023180"/>
    </source>
</evidence>
<reference evidence="6" key="2">
    <citation type="submission" date="2017-06" db="EMBL/GenBank/DDBJ databases">
        <title>The pomegranate genome and the genomics of punicalagin biosynthesis.</title>
        <authorList>
            <person name="Xu C."/>
        </authorList>
    </citation>
    <scope>NUCLEOTIDE SEQUENCE [LARGE SCALE GENOMIC DNA]</scope>
    <source>
        <tissue evidence="6">Fresh leaf</tissue>
    </source>
</reference>
<dbReference type="GeneID" id="116204854"/>
<evidence type="ECO:0000256" key="2">
    <source>
        <dbReference type="ARBA" id="ARBA00022676"/>
    </source>
</evidence>
<keyword evidence="4" id="KW-0325">Glycoprotein</keyword>
<dbReference type="Proteomes" id="UP000515151">
    <property type="component" value="Chromosome 4"/>
</dbReference>
<dbReference type="EMBL" id="MTKT01005376">
    <property type="protein sequence ID" value="OWM67738.1"/>
    <property type="molecule type" value="Genomic_DNA"/>
</dbReference>
<dbReference type="InterPro" id="IPR007657">
    <property type="entry name" value="Glycosyltransferase_61"/>
</dbReference>
<dbReference type="Pfam" id="PF04577">
    <property type="entry name" value="Glyco_transf_61"/>
    <property type="match status" value="1"/>
</dbReference>
<organism evidence="6 7">
    <name type="scientific">Punica granatum</name>
    <name type="common">Pomegranate</name>
    <dbReference type="NCBI Taxonomy" id="22663"/>
    <lineage>
        <taxon>Eukaryota</taxon>
        <taxon>Viridiplantae</taxon>
        <taxon>Streptophyta</taxon>
        <taxon>Embryophyta</taxon>
        <taxon>Tracheophyta</taxon>
        <taxon>Spermatophyta</taxon>
        <taxon>Magnoliopsida</taxon>
        <taxon>eudicotyledons</taxon>
        <taxon>Gunneridae</taxon>
        <taxon>Pentapetalae</taxon>
        <taxon>rosids</taxon>
        <taxon>malvids</taxon>
        <taxon>Myrtales</taxon>
        <taxon>Lythraceae</taxon>
        <taxon>Punica</taxon>
    </lineage>
</organism>
<dbReference type="AlphaFoldDB" id="A0A218W5I0"/>
<keyword evidence="2" id="KW-0328">Glycosyltransferase</keyword>
<dbReference type="Proteomes" id="UP000197138">
    <property type="component" value="Unassembled WGS sequence"/>
</dbReference>
<keyword evidence="3" id="KW-0808">Transferase</keyword>
<gene>
    <name evidence="9" type="primary">LOC116204854</name>
    <name evidence="6" type="ORF">CDL15_Pgr019239</name>
</gene>
<evidence type="ECO:0000313" key="9">
    <source>
        <dbReference type="RefSeq" id="XP_031393048.1"/>
    </source>
</evidence>
<reference evidence="7" key="1">
    <citation type="journal article" date="2017" name="Plant J.">
        <title>The pomegranate (Punica granatum L.) genome and the genomics of punicalagin biosynthesis.</title>
        <authorList>
            <person name="Qin G."/>
            <person name="Xu C."/>
            <person name="Ming R."/>
            <person name="Tang H."/>
            <person name="Guyot R."/>
            <person name="Kramer E.M."/>
            <person name="Hu Y."/>
            <person name="Yi X."/>
            <person name="Qi Y."/>
            <person name="Xu X."/>
            <person name="Gao Z."/>
            <person name="Pan H."/>
            <person name="Jian J."/>
            <person name="Tian Y."/>
            <person name="Yue Z."/>
            <person name="Xu Y."/>
        </authorList>
    </citation>
    <scope>NUCLEOTIDE SEQUENCE [LARGE SCALE GENOMIC DNA]</scope>
    <source>
        <strain evidence="7">cv. Dabenzi</strain>
    </source>
</reference>
<dbReference type="GO" id="GO:0016763">
    <property type="term" value="F:pentosyltransferase activity"/>
    <property type="evidence" value="ECO:0007669"/>
    <property type="project" value="UniProtKB-ARBA"/>
</dbReference>
<evidence type="ECO:0000256" key="3">
    <source>
        <dbReference type="ARBA" id="ARBA00022679"/>
    </source>
</evidence>
<comment type="subcellular location">
    <subcellularLocation>
        <location evidence="1">Golgi apparatus membrane</location>
        <topology evidence="1">Single-pass type II membrane protein</topology>
    </subcellularLocation>
</comment>
<dbReference type="PANTHER" id="PTHR20961">
    <property type="entry name" value="GLYCOSYLTRANSFERASE"/>
    <property type="match status" value="1"/>
</dbReference>
<evidence type="ECO:0000313" key="7">
    <source>
        <dbReference type="Proteomes" id="UP000197138"/>
    </source>
</evidence>
<dbReference type="GO" id="GO:0000139">
    <property type="term" value="C:Golgi membrane"/>
    <property type="evidence" value="ECO:0007669"/>
    <property type="project" value="UniProtKB-SubCell"/>
</dbReference>
<reference evidence="8" key="3">
    <citation type="journal article" date="2020" name="Plant Biotechnol. J.">
        <title>The pomegranate (Punica granatum L.) draft genome dissects genetic divergence between soft- and hard-seeded cultivars.</title>
        <authorList>
            <person name="Luo X."/>
            <person name="Li H."/>
            <person name="Wu Z."/>
            <person name="Yao W."/>
            <person name="Zhao P."/>
            <person name="Cao D."/>
            <person name="Yu H."/>
            <person name="Li K."/>
            <person name="Poudel K."/>
            <person name="Zhao D."/>
            <person name="Zhang F."/>
            <person name="Xia X."/>
            <person name="Chen L."/>
            <person name="Wang Q."/>
            <person name="Jing D."/>
            <person name="Cao S."/>
        </authorList>
    </citation>
    <scope>NUCLEOTIDE SEQUENCE [LARGE SCALE GENOMIC DNA]</scope>
</reference>
<accession>A0A218W5I0</accession>
<keyword evidence="8" id="KW-1185">Reference proteome</keyword>
<dbReference type="PANTHER" id="PTHR20961:SF35">
    <property type="entry name" value="GLYCOSYLTRANSFERASE FAMILY 61 PROTEIN"/>
    <property type="match status" value="1"/>
</dbReference>
<feature type="domain" description="Glycosyltransferase 61 catalytic" evidence="5">
    <location>
        <begin position="203"/>
        <end position="278"/>
    </location>
</feature>
<name>A0A218W5I0_PUNGR</name>
<sequence>MSGNTWFMSSLNDTLEEDEAEYLHFPSQASNRRLLCLKGRDMRNGSRNSYSLAWPGNLPEQAVLLKGLTFVSDSYYDYKNLWHGFNALTPFIRWSMKNGCAKSSQWILYHWGELRDGTGSWVQHLMEAIYGELRIERFEGRVGDGSYCFEEAVVMRHNMGRMGKEKKLKLCDLLRCKASEPCGVKGGNVEVNDRGDPLITLTLLMRRGSRSFKNASAVIDVFAKECERVSGCQLKVVQSEELSFCDQVRVMSGTDIVVSPHGGQLTNMLFMDRGSSVMEFFPRGWLEYAGVGRYAHHWMADQSGMKPRGAWWEPLGNKDCPNPKDDIDCFQFYKGGKVGHNETHFAKWAKDVLNQVSISKRGELSAKRLKNPSLCAC</sequence>